<accession>A0A518AY20</accession>
<dbReference type="KEGG" id="knv:Pan216_04590"/>
<protein>
    <submittedName>
        <fullName evidence="2">Uncharacterized protein</fullName>
    </submittedName>
</protein>
<keyword evidence="3" id="KW-1185">Reference proteome</keyword>
<organism evidence="2 3">
    <name type="scientific">Kolteria novifilia</name>
    <dbReference type="NCBI Taxonomy" id="2527975"/>
    <lineage>
        <taxon>Bacteria</taxon>
        <taxon>Pseudomonadati</taxon>
        <taxon>Planctomycetota</taxon>
        <taxon>Planctomycetia</taxon>
        <taxon>Kolteriales</taxon>
        <taxon>Kolteriaceae</taxon>
        <taxon>Kolteria</taxon>
    </lineage>
</organism>
<dbReference type="Proteomes" id="UP000317093">
    <property type="component" value="Chromosome"/>
</dbReference>
<proteinExistence type="predicted"/>
<name>A0A518AY20_9BACT</name>
<feature type="region of interest" description="Disordered" evidence="1">
    <location>
        <begin position="227"/>
        <end position="247"/>
    </location>
</feature>
<feature type="compositionally biased region" description="Basic and acidic residues" evidence="1">
    <location>
        <begin position="227"/>
        <end position="238"/>
    </location>
</feature>
<dbReference type="EMBL" id="CP036279">
    <property type="protein sequence ID" value="QDU59628.1"/>
    <property type="molecule type" value="Genomic_DNA"/>
</dbReference>
<sequence length="260" mass="28326">MTIYHQYVTGLYQRFGYFATWLPNAPISLGDVGTLEDKRFTFRTSLAQLGIAFGSRESGNPVDWSHSSTSGVLLKTTPTVASNTIGADSVKGGAVIEFTSQGAFVFQAKRCLVKEISDRVTLEQDLVSAYQTGSWDDSFVVIDSVVHVGEMAAVISNSKNARLELSAEGGIGTGAMPLADAKAKFTILQQMGEIAHFIGAEELTPLFGLSRLKRSWLDRLRDTSRLESVKRVSPDHSQDQGNGKTDSIIERVTMNLRETA</sequence>
<dbReference type="AlphaFoldDB" id="A0A518AY20"/>
<reference evidence="2 3" key="1">
    <citation type="submission" date="2019-02" db="EMBL/GenBank/DDBJ databases">
        <title>Deep-cultivation of Planctomycetes and their phenomic and genomic characterization uncovers novel biology.</title>
        <authorList>
            <person name="Wiegand S."/>
            <person name="Jogler M."/>
            <person name="Boedeker C."/>
            <person name="Pinto D."/>
            <person name="Vollmers J."/>
            <person name="Rivas-Marin E."/>
            <person name="Kohn T."/>
            <person name="Peeters S.H."/>
            <person name="Heuer A."/>
            <person name="Rast P."/>
            <person name="Oberbeckmann S."/>
            <person name="Bunk B."/>
            <person name="Jeske O."/>
            <person name="Meyerdierks A."/>
            <person name="Storesund J.E."/>
            <person name="Kallscheuer N."/>
            <person name="Luecker S."/>
            <person name="Lage O.M."/>
            <person name="Pohl T."/>
            <person name="Merkel B.J."/>
            <person name="Hornburger P."/>
            <person name="Mueller R.-W."/>
            <person name="Bruemmer F."/>
            <person name="Labrenz M."/>
            <person name="Spormann A.M."/>
            <person name="Op den Camp H."/>
            <person name="Overmann J."/>
            <person name="Amann R."/>
            <person name="Jetten M.S.M."/>
            <person name="Mascher T."/>
            <person name="Medema M.H."/>
            <person name="Devos D.P."/>
            <person name="Kaster A.-K."/>
            <person name="Ovreas L."/>
            <person name="Rohde M."/>
            <person name="Galperin M.Y."/>
            <person name="Jogler C."/>
        </authorList>
    </citation>
    <scope>NUCLEOTIDE SEQUENCE [LARGE SCALE GENOMIC DNA]</scope>
    <source>
        <strain evidence="2 3">Pan216</strain>
    </source>
</reference>
<evidence type="ECO:0000256" key="1">
    <source>
        <dbReference type="SAM" id="MobiDB-lite"/>
    </source>
</evidence>
<evidence type="ECO:0000313" key="2">
    <source>
        <dbReference type="EMBL" id="QDU59628.1"/>
    </source>
</evidence>
<gene>
    <name evidence="2" type="ORF">Pan216_04590</name>
</gene>
<evidence type="ECO:0000313" key="3">
    <source>
        <dbReference type="Proteomes" id="UP000317093"/>
    </source>
</evidence>